<dbReference type="PATRIC" id="fig|1294142.3.peg.1593"/>
<dbReference type="STRING" id="1294142.CINTURNW_1572"/>
<dbReference type="Gene3D" id="1.10.10.10">
    <property type="entry name" value="Winged helix-like DNA-binding domain superfamily/Winged helix DNA-binding domain"/>
    <property type="match status" value="1"/>
</dbReference>
<keyword evidence="1" id="KW-0805">Transcription regulation</keyword>
<dbReference type="PANTHER" id="PTHR38445">
    <property type="entry name" value="HTH-TYPE TRANSCRIPTIONAL REPRESSOR YTRA"/>
    <property type="match status" value="1"/>
</dbReference>
<evidence type="ECO:0000256" key="1">
    <source>
        <dbReference type="ARBA" id="ARBA00023015"/>
    </source>
</evidence>
<dbReference type="CDD" id="cd07377">
    <property type="entry name" value="WHTH_GntR"/>
    <property type="match status" value="1"/>
</dbReference>
<proteinExistence type="predicted"/>
<dbReference type="InterPro" id="IPR000524">
    <property type="entry name" value="Tscrpt_reg_HTH_GntR"/>
</dbReference>
<evidence type="ECO:0000259" key="4">
    <source>
        <dbReference type="PROSITE" id="PS50949"/>
    </source>
</evidence>
<dbReference type="RefSeq" id="WP_021801582.1">
    <property type="nucleotide sequence ID" value="NZ_KI273145.1"/>
</dbReference>
<name>U2N4J0_9CLOT</name>
<evidence type="ECO:0000256" key="3">
    <source>
        <dbReference type="ARBA" id="ARBA00023163"/>
    </source>
</evidence>
<protein>
    <submittedName>
        <fullName evidence="5">GntR family transcriptional regulator</fullName>
    </submittedName>
</protein>
<keyword evidence="2" id="KW-0238">DNA-binding</keyword>
<dbReference type="PANTHER" id="PTHR38445:SF9">
    <property type="entry name" value="HTH-TYPE TRANSCRIPTIONAL REPRESSOR YTRA"/>
    <property type="match status" value="1"/>
</dbReference>
<dbReference type="GO" id="GO:0003700">
    <property type="term" value="F:DNA-binding transcription factor activity"/>
    <property type="evidence" value="ECO:0007669"/>
    <property type="project" value="InterPro"/>
</dbReference>
<evidence type="ECO:0000313" key="6">
    <source>
        <dbReference type="Proteomes" id="UP000016721"/>
    </source>
</evidence>
<feature type="domain" description="HTH gntR-type" evidence="4">
    <location>
        <begin position="7"/>
        <end position="75"/>
    </location>
</feature>
<dbReference type="Pfam" id="PF00392">
    <property type="entry name" value="GntR"/>
    <property type="match status" value="1"/>
</dbReference>
<dbReference type="eggNOG" id="COG1725">
    <property type="taxonomic scope" value="Bacteria"/>
</dbReference>
<gene>
    <name evidence="5" type="ORF">CINTURNW_1572</name>
</gene>
<reference evidence="5 6" key="1">
    <citation type="journal article" date="2013" name="Genome Announc.">
        <title>Draft Genome Sequence of the Hydrogen- and Ethanol-Producing Bacterium Clostridium intestinale Strain URNW.</title>
        <authorList>
            <person name="Lal S."/>
            <person name="Ramachandran U."/>
            <person name="Zhang X."/>
            <person name="Sparling R."/>
            <person name="Levin D.B."/>
        </authorList>
    </citation>
    <scope>NUCLEOTIDE SEQUENCE [LARGE SCALE GENOMIC DNA]</scope>
    <source>
        <strain evidence="5 6">URNW</strain>
    </source>
</reference>
<accession>U2N4J0</accession>
<dbReference type="InterPro" id="IPR036390">
    <property type="entry name" value="WH_DNA-bd_sf"/>
</dbReference>
<comment type="caution">
    <text evidence="5">The sequence shown here is derived from an EMBL/GenBank/DDBJ whole genome shotgun (WGS) entry which is preliminary data.</text>
</comment>
<dbReference type="InterPro" id="IPR036388">
    <property type="entry name" value="WH-like_DNA-bd_sf"/>
</dbReference>
<dbReference type="HOGENOM" id="CLU_017584_10_0_9"/>
<dbReference type="SMART" id="SM00345">
    <property type="entry name" value="HTH_GNTR"/>
    <property type="match status" value="1"/>
</dbReference>
<dbReference type="AlphaFoldDB" id="U2N4J0"/>
<dbReference type="SUPFAM" id="SSF46785">
    <property type="entry name" value="Winged helix' DNA-binding domain"/>
    <property type="match status" value="1"/>
</dbReference>
<dbReference type="EMBL" id="APJA01000012">
    <property type="protein sequence ID" value="ERK30422.1"/>
    <property type="molecule type" value="Genomic_DNA"/>
</dbReference>
<evidence type="ECO:0000313" key="5">
    <source>
        <dbReference type="EMBL" id="ERK30422.1"/>
    </source>
</evidence>
<dbReference type="OrthoDB" id="163333at2"/>
<sequence>MKFNESTPIYMQIIQKIKADIVSGRLKGGDKMPSVREFSENFKVNPNTVQRVFQELEREGITYSQRGIGTFIVEGDDILKELKDTQAQRYTERFVDEMKELGMDKEDISKYLLKVLEEKLNENS</sequence>
<dbReference type="Proteomes" id="UP000016721">
    <property type="component" value="Unassembled WGS sequence"/>
</dbReference>
<dbReference type="GO" id="GO:0003677">
    <property type="term" value="F:DNA binding"/>
    <property type="evidence" value="ECO:0007669"/>
    <property type="project" value="UniProtKB-KW"/>
</dbReference>
<organism evidence="5 6">
    <name type="scientific">Clostridium intestinale URNW</name>
    <dbReference type="NCBI Taxonomy" id="1294142"/>
    <lineage>
        <taxon>Bacteria</taxon>
        <taxon>Bacillati</taxon>
        <taxon>Bacillota</taxon>
        <taxon>Clostridia</taxon>
        <taxon>Eubacteriales</taxon>
        <taxon>Clostridiaceae</taxon>
        <taxon>Clostridium</taxon>
    </lineage>
</organism>
<dbReference type="PROSITE" id="PS50949">
    <property type="entry name" value="HTH_GNTR"/>
    <property type="match status" value="1"/>
</dbReference>
<keyword evidence="6" id="KW-1185">Reference proteome</keyword>
<evidence type="ECO:0000256" key="2">
    <source>
        <dbReference type="ARBA" id="ARBA00023125"/>
    </source>
</evidence>
<keyword evidence="3" id="KW-0804">Transcription</keyword>